<evidence type="ECO:0000259" key="2">
    <source>
        <dbReference type="Pfam" id="PF21447"/>
    </source>
</evidence>
<dbReference type="PANTHER" id="PTHR30005">
    <property type="entry name" value="EXOPOLYPHOSPHATASE"/>
    <property type="match status" value="1"/>
</dbReference>
<accession>A0ABV4DTH4</accession>
<dbReference type="InterPro" id="IPR050273">
    <property type="entry name" value="GppA/Ppx_hydrolase"/>
</dbReference>
<organism evidence="3 4">
    <name type="scientific">Clostridium lapidicellarium</name>
    <dbReference type="NCBI Taxonomy" id="3240931"/>
    <lineage>
        <taxon>Bacteria</taxon>
        <taxon>Bacillati</taxon>
        <taxon>Bacillota</taxon>
        <taxon>Clostridia</taxon>
        <taxon>Eubacteriales</taxon>
        <taxon>Clostridiaceae</taxon>
        <taxon>Clostridium</taxon>
    </lineage>
</organism>
<protein>
    <recommendedName>
        <fullName evidence="2">Ppx/GppA phosphatase C-terminal domain-containing protein</fullName>
    </recommendedName>
</protein>
<dbReference type="Pfam" id="PF21447">
    <property type="entry name" value="Ppx-GppA_III"/>
    <property type="match status" value="1"/>
</dbReference>
<proteinExistence type="inferred from homology"/>
<comment type="similarity">
    <text evidence="1">Belongs to the GppA/Ppx family.</text>
</comment>
<keyword evidence="4" id="KW-1185">Reference proteome</keyword>
<reference evidence="3 4" key="1">
    <citation type="submission" date="2024-08" db="EMBL/GenBank/DDBJ databases">
        <title>Clostridium lapicellarii sp. nov., and Clostridium renhuaiense sp. nov., two species isolated from the mud in a fermentation cellar used for producing sauce-flavour Chinese liquors.</title>
        <authorList>
            <person name="Yang F."/>
            <person name="Wang H."/>
            <person name="Chen L.Q."/>
            <person name="Zhou N."/>
            <person name="Lu J.J."/>
            <person name="Pu X.X."/>
            <person name="Wan B."/>
            <person name="Wang L."/>
            <person name="Liu S.J."/>
        </authorList>
    </citation>
    <scope>NUCLEOTIDE SEQUENCE [LARGE SCALE GENOMIC DNA]</scope>
    <source>
        <strain evidence="3 4">MT-113</strain>
    </source>
</reference>
<gene>
    <name evidence="3" type="ORF">AB8S09_02665</name>
</gene>
<dbReference type="InterPro" id="IPR048950">
    <property type="entry name" value="Ppx_GppA_C"/>
</dbReference>
<sequence length="188" mass="21876">MKIGDVLKTAEKYNVKNIMEHEIKVENFAVRIYDVMNKNSYLRGTFGSLLSCSAILHDVGCFINKTNHQRHTKYIILQEENFKNVPWELRHCLSIVAGSHRKDLDCDIGLYEGARKRKLLELIAILRVSDALDHTHKLNTSIENIDLKEKCLYIDMRGNNLEKIFLKLNDKSNLFEKIFSVKVRAREV</sequence>
<evidence type="ECO:0000256" key="1">
    <source>
        <dbReference type="ARBA" id="ARBA00007125"/>
    </source>
</evidence>
<dbReference type="PANTHER" id="PTHR30005:SF0">
    <property type="entry name" value="RETROGRADE REGULATION PROTEIN 2"/>
    <property type="match status" value="1"/>
</dbReference>
<evidence type="ECO:0000313" key="4">
    <source>
        <dbReference type="Proteomes" id="UP001565220"/>
    </source>
</evidence>
<feature type="domain" description="Ppx/GppA phosphatase C-terminal" evidence="2">
    <location>
        <begin position="6"/>
        <end position="150"/>
    </location>
</feature>
<dbReference type="Gene3D" id="1.10.3210.10">
    <property type="entry name" value="Hypothetical protein af1432"/>
    <property type="match status" value="1"/>
</dbReference>
<comment type="caution">
    <text evidence="3">The sequence shown here is derived from an EMBL/GenBank/DDBJ whole genome shotgun (WGS) entry which is preliminary data.</text>
</comment>
<dbReference type="EMBL" id="JBGFFE010000002">
    <property type="protein sequence ID" value="MEY8762555.1"/>
    <property type="molecule type" value="Genomic_DNA"/>
</dbReference>
<name>A0ABV4DTH4_9CLOT</name>
<evidence type="ECO:0000313" key="3">
    <source>
        <dbReference type="EMBL" id="MEY8762555.1"/>
    </source>
</evidence>
<dbReference type="RefSeq" id="WP_369868456.1">
    <property type="nucleotide sequence ID" value="NZ_JBGFFE010000002.1"/>
</dbReference>
<dbReference type="SUPFAM" id="SSF109604">
    <property type="entry name" value="HD-domain/PDEase-like"/>
    <property type="match status" value="1"/>
</dbReference>
<dbReference type="Proteomes" id="UP001565220">
    <property type="component" value="Unassembled WGS sequence"/>
</dbReference>